<dbReference type="Pfam" id="PF00290">
    <property type="entry name" value="Trp_syntA"/>
    <property type="match status" value="1"/>
</dbReference>
<gene>
    <name evidence="9" type="primary">trpA</name>
    <name evidence="11" type="ORF">UV91_C0001G0117</name>
</gene>
<comment type="function">
    <text evidence="1 9">The alpha subunit is responsible for the aldol cleavage of indoleglycerol phosphate to indole and glyceraldehyde 3-phosphate.</text>
</comment>
<comment type="pathway">
    <text evidence="2 9">Amino-acid biosynthesis; L-tryptophan biosynthesis; L-tryptophan from chorismate: step 5/5.</text>
</comment>
<evidence type="ECO:0000256" key="4">
    <source>
        <dbReference type="ARBA" id="ARBA00022605"/>
    </source>
</evidence>
<evidence type="ECO:0000256" key="3">
    <source>
        <dbReference type="ARBA" id="ARBA00011270"/>
    </source>
</evidence>
<keyword evidence="4 9" id="KW-0028">Amino-acid biosynthesis</keyword>
<dbReference type="PANTHER" id="PTHR43406:SF1">
    <property type="entry name" value="TRYPTOPHAN SYNTHASE ALPHA CHAIN, CHLOROPLASTIC"/>
    <property type="match status" value="1"/>
</dbReference>
<dbReference type="InterPro" id="IPR002028">
    <property type="entry name" value="Trp_synthase_suA"/>
</dbReference>
<feature type="active site" description="Proton acceptor" evidence="9">
    <location>
        <position position="48"/>
    </location>
</feature>
<dbReference type="InterPro" id="IPR013785">
    <property type="entry name" value="Aldolase_TIM"/>
</dbReference>
<keyword evidence="5 9" id="KW-0822">Tryptophan biosynthesis</keyword>
<dbReference type="PATRIC" id="fig|1618778.3.peg.120"/>
<dbReference type="Gene3D" id="3.20.20.70">
    <property type="entry name" value="Aldolase class I"/>
    <property type="match status" value="1"/>
</dbReference>
<dbReference type="NCBIfam" id="TIGR00262">
    <property type="entry name" value="trpA"/>
    <property type="match status" value="1"/>
</dbReference>
<dbReference type="GO" id="GO:0005829">
    <property type="term" value="C:cytosol"/>
    <property type="evidence" value="ECO:0007669"/>
    <property type="project" value="TreeGrafter"/>
</dbReference>
<evidence type="ECO:0000313" key="12">
    <source>
        <dbReference type="Proteomes" id="UP000033907"/>
    </source>
</evidence>
<dbReference type="CDD" id="cd04724">
    <property type="entry name" value="Tryptophan_synthase_alpha"/>
    <property type="match status" value="1"/>
</dbReference>
<accession>A0A0G1EPI8</accession>
<evidence type="ECO:0000256" key="2">
    <source>
        <dbReference type="ARBA" id="ARBA00004733"/>
    </source>
</evidence>
<evidence type="ECO:0000313" key="11">
    <source>
        <dbReference type="EMBL" id="KKT11905.1"/>
    </source>
</evidence>
<name>A0A0G1EPI8_9BACT</name>
<dbReference type="EMBL" id="LCGH01000001">
    <property type="protein sequence ID" value="KKT11905.1"/>
    <property type="molecule type" value="Genomic_DNA"/>
</dbReference>
<evidence type="ECO:0000256" key="9">
    <source>
        <dbReference type="HAMAP-Rule" id="MF_00131"/>
    </source>
</evidence>
<dbReference type="FunFam" id="3.20.20.70:FF:000037">
    <property type="entry name" value="Tryptophan synthase alpha chain"/>
    <property type="match status" value="1"/>
</dbReference>
<sequence>MNRIETAFTHIKKEGKLAMMPFLVAGFPNFSQSLKILKVLSQHSDLLEIGFPYSDPLADGPVIQKADQVALKAGSTTSKVFELIKNLRLTTEIPITVLVYANLVYQRGIEKFYRDARNAGIDGVLIPDVPFEEISIFLKAAKKYNIDNIYLIATTTTPRRLNKITKVAQGYLYLTSVVGITGTQKDIPRKTLQYIKQIKRQTRLPIAVGFGISNLSQVKKLKINGADGVIIGSSLIKLIQKSNTNNPQTLINFLKNLNY</sequence>
<comment type="similarity">
    <text evidence="9 10">Belongs to the TrpA family.</text>
</comment>
<organism evidence="11 12">
    <name type="scientific">Candidatus Nomurabacteria bacterium GW2011_GWF2_43_24</name>
    <dbReference type="NCBI Taxonomy" id="1618778"/>
    <lineage>
        <taxon>Bacteria</taxon>
        <taxon>Candidatus Nomuraibacteriota</taxon>
    </lineage>
</organism>
<dbReference type="InterPro" id="IPR011060">
    <property type="entry name" value="RibuloseP-bd_barrel"/>
</dbReference>
<evidence type="ECO:0000256" key="10">
    <source>
        <dbReference type="RuleBase" id="RU003662"/>
    </source>
</evidence>
<dbReference type="PANTHER" id="PTHR43406">
    <property type="entry name" value="TRYPTOPHAN SYNTHASE, ALPHA CHAIN"/>
    <property type="match status" value="1"/>
</dbReference>
<keyword evidence="6 9" id="KW-0057">Aromatic amino acid biosynthesis</keyword>
<dbReference type="AlphaFoldDB" id="A0A0G1EPI8"/>
<feature type="active site" description="Proton acceptor" evidence="9">
    <location>
        <position position="59"/>
    </location>
</feature>
<comment type="catalytic activity">
    <reaction evidence="8 9">
        <text>(1S,2R)-1-C-(indol-3-yl)glycerol 3-phosphate + L-serine = D-glyceraldehyde 3-phosphate + L-tryptophan + H2O</text>
        <dbReference type="Rhea" id="RHEA:10532"/>
        <dbReference type="ChEBI" id="CHEBI:15377"/>
        <dbReference type="ChEBI" id="CHEBI:33384"/>
        <dbReference type="ChEBI" id="CHEBI:57912"/>
        <dbReference type="ChEBI" id="CHEBI:58866"/>
        <dbReference type="ChEBI" id="CHEBI:59776"/>
        <dbReference type="EC" id="4.2.1.20"/>
    </reaction>
</comment>
<dbReference type="GO" id="GO:0004834">
    <property type="term" value="F:tryptophan synthase activity"/>
    <property type="evidence" value="ECO:0007669"/>
    <property type="project" value="UniProtKB-UniRule"/>
</dbReference>
<dbReference type="SUPFAM" id="SSF51366">
    <property type="entry name" value="Ribulose-phoshate binding barrel"/>
    <property type="match status" value="1"/>
</dbReference>
<evidence type="ECO:0000256" key="1">
    <source>
        <dbReference type="ARBA" id="ARBA00003365"/>
    </source>
</evidence>
<evidence type="ECO:0000256" key="5">
    <source>
        <dbReference type="ARBA" id="ARBA00022822"/>
    </source>
</evidence>
<evidence type="ECO:0000256" key="6">
    <source>
        <dbReference type="ARBA" id="ARBA00023141"/>
    </source>
</evidence>
<dbReference type="PROSITE" id="PS00167">
    <property type="entry name" value="TRP_SYNTHASE_ALPHA"/>
    <property type="match status" value="1"/>
</dbReference>
<evidence type="ECO:0000256" key="8">
    <source>
        <dbReference type="ARBA" id="ARBA00049047"/>
    </source>
</evidence>
<proteinExistence type="inferred from homology"/>
<evidence type="ECO:0000256" key="7">
    <source>
        <dbReference type="ARBA" id="ARBA00023239"/>
    </source>
</evidence>
<comment type="caution">
    <text evidence="11">The sequence shown here is derived from an EMBL/GenBank/DDBJ whole genome shotgun (WGS) entry which is preliminary data.</text>
</comment>
<comment type="subunit">
    <text evidence="3 9">Tetramer of two alpha and two beta chains.</text>
</comment>
<dbReference type="Proteomes" id="UP000033907">
    <property type="component" value="Unassembled WGS sequence"/>
</dbReference>
<dbReference type="InterPro" id="IPR018204">
    <property type="entry name" value="Trp_synthase_alpha_AS"/>
</dbReference>
<dbReference type="HAMAP" id="MF_00131">
    <property type="entry name" value="Trp_synth_alpha"/>
    <property type="match status" value="1"/>
</dbReference>
<reference evidence="11 12" key="1">
    <citation type="journal article" date="2015" name="Nature">
        <title>rRNA introns, odd ribosomes, and small enigmatic genomes across a large radiation of phyla.</title>
        <authorList>
            <person name="Brown C.T."/>
            <person name="Hug L.A."/>
            <person name="Thomas B.C."/>
            <person name="Sharon I."/>
            <person name="Castelle C.J."/>
            <person name="Singh A."/>
            <person name="Wilkins M.J."/>
            <person name="Williams K.H."/>
            <person name="Banfield J.F."/>
        </authorList>
    </citation>
    <scope>NUCLEOTIDE SEQUENCE [LARGE SCALE GENOMIC DNA]</scope>
</reference>
<dbReference type="UniPathway" id="UPA00035">
    <property type="reaction ID" value="UER00044"/>
</dbReference>
<protein>
    <recommendedName>
        <fullName evidence="9">Tryptophan synthase alpha chain</fullName>
        <ecNumber evidence="9">4.2.1.20</ecNumber>
    </recommendedName>
</protein>
<dbReference type="EC" id="4.2.1.20" evidence="9"/>
<keyword evidence="7 9" id="KW-0456">Lyase</keyword>